<dbReference type="WBParaSite" id="SPAL_0001542500.1">
    <property type="protein sequence ID" value="SPAL_0001542500.1"/>
    <property type="gene ID" value="SPAL_0001542500"/>
</dbReference>
<evidence type="ECO:0000313" key="2">
    <source>
        <dbReference type="WBParaSite" id="SPAL_0001542500.1"/>
    </source>
</evidence>
<dbReference type="AlphaFoldDB" id="A0A0N5CC16"/>
<accession>A0A0N5CC16</accession>
<evidence type="ECO:0000313" key="1">
    <source>
        <dbReference type="Proteomes" id="UP000046392"/>
    </source>
</evidence>
<keyword evidence="1" id="KW-1185">Reference proteome</keyword>
<name>A0A0N5CC16_STREA</name>
<proteinExistence type="predicted"/>
<reference evidence="2" key="1">
    <citation type="submission" date="2017-02" db="UniProtKB">
        <authorList>
            <consortium name="WormBaseParasite"/>
        </authorList>
    </citation>
    <scope>IDENTIFICATION</scope>
</reference>
<protein>
    <submittedName>
        <fullName evidence="2">Uncharacterized protein</fullName>
    </submittedName>
</protein>
<sequence>MTDEEKKREREDELKKTFKQNCSITGTNILGSGSNSDLNLTYLETNVTDTKNNGTCVELYTQFLTNNTGKCEKYRCDKVDC</sequence>
<dbReference type="Proteomes" id="UP000046392">
    <property type="component" value="Unplaced"/>
</dbReference>
<organism evidence="1 2">
    <name type="scientific">Strongyloides papillosus</name>
    <name type="common">Intestinal threadworm</name>
    <dbReference type="NCBI Taxonomy" id="174720"/>
    <lineage>
        <taxon>Eukaryota</taxon>
        <taxon>Metazoa</taxon>
        <taxon>Ecdysozoa</taxon>
        <taxon>Nematoda</taxon>
        <taxon>Chromadorea</taxon>
        <taxon>Rhabditida</taxon>
        <taxon>Tylenchina</taxon>
        <taxon>Panagrolaimomorpha</taxon>
        <taxon>Strongyloidoidea</taxon>
        <taxon>Strongyloididae</taxon>
        <taxon>Strongyloides</taxon>
    </lineage>
</organism>